<name>A0A836KQ90_LEIEN</name>
<feature type="compositionally biased region" description="Polar residues" evidence="1">
    <location>
        <begin position="514"/>
        <end position="527"/>
    </location>
</feature>
<feature type="region of interest" description="Disordered" evidence="1">
    <location>
        <begin position="103"/>
        <end position="130"/>
    </location>
</feature>
<organism evidence="2 3">
    <name type="scientific">Leishmania enriettii</name>
    <dbReference type="NCBI Taxonomy" id="5663"/>
    <lineage>
        <taxon>Eukaryota</taxon>
        <taxon>Discoba</taxon>
        <taxon>Euglenozoa</taxon>
        <taxon>Kinetoplastea</taxon>
        <taxon>Metakinetoplastina</taxon>
        <taxon>Trypanosomatida</taxon>
        <taxon>Trypanosomatidae</taxon>
        <taxon>Leishmaniinae</taxon>
        <taxon>Leishmania</taxon>
    </lineage>
</organism>
<evidence type="ECO:0000256" key="1">
    <source>
        <dbReference type="SAM" id="MobiDB-lite"/>
    </source>
</evidence>
<feature type="compositionally biased region" description="Low complexity" evidence="1">
    <location>
        <begin position="640"/>
        <end position="658"/>
    </location>
</feature>
<keyword evidence="3" id="KW-1185">Reference proteome</keyword>
<dbReference type="RefSeq" id="XP_067691396.1">
    <property type="nucleotide sequence ID" value="XM_067836025.1"/>
</dbReference>
<dbReference type="KEGG" id="lenr:94171535"/>
<feature type="compositionally biased region" description="Polar residues" evidence="1">
    <location>
        <begin position="421"/>
        <end position="434"/>
    </location>
</feature>
<evidence type="ECO:0000313" key="3">
    <source>
        <dbReference type="Proteomes" id="UP000674179"/>
    </source>
</evidence>
<feature type="region of interest" description="Disordered" evidence="1">
    <location>
        <begin position="1"/>
        <end position="25"/>
    </location>
</feature>
<evidence type="ECO:0000313" key="2">
    <source>
        <dbReference type="EMBL" id="KAG5474203.1"/>
    </source>
</evidence>
<feature type="region of interest" description="Disordered" evidence="1">
    <location>
        <begin position="249"/>
        <end position="296"/>
    </location>
</feature>
<gene>
    <name evidence="2" type="ORF">CUR178_04316</name>
</gene>
<dbReference type="GeneID" id="94171535"/>
<protein>
    <submittedName>
        <fullName evidence="2">Uncharacterized protein</fullName>
    </submittedName>
</protein>
<feature type="compositionally biased region" description="Basic and acidic residues" evidence="1">
    <location>
        <begin position="601"/>
        <end position="610"/>
    </location>
</feature>
<dbReference type="AlphaFoldDB" id="A0A836KQ90"/>
<reference evidence="2 3" key="1">
    <citation type="submission" date="2021-02" db="EMBL/GenBank/DDBJ databases">
        <title>Leishmania (Mundinia) enrietti genome sequencing and assembly.</title>
        <authorList>
            <person name="Almutairi H."/>
            <person name="Gatherer D."/>
        </authorList>
    </citation>
    <scope>NUCLEOTIDE SEQUENCE [LARGE SCALE GENOMIC DNA]</scope>
    <source>
        <strain evidence="2">CUR178</strain>
    </source>
</reference>
<dbReference type="OrthoDB" id="265243at2759"/>
<dbReference type="EMBL" id="JAFHKP010000029">
    <property type="protein sequence ID" value="KAG5474203.1"/>
    <property type="molecule type" value="Genomic_DNA"/>
</dbReference>
<feature type="region of interest" description="Disordered" evidence="1">
    <location>
        <begin position="625"/>
        <end position="687"/>
    </location>
</feature>
<feature type="region of interest" description="Disordered" evidence="1">
    <location>
        <begin position="391"/>
        <end position="439"/>
    </location>
</feature>
<comment type="caution">
    <text evidence="2">The sequence shown here is derived from an EMBL/GenBank/DDBJ whole genome shotgun (WGS) entry which is preliminary data.</text>
</comment>
<accession>A0A836KQ90</accession>
<feature type="region of interest" description="Disordered" evidence="1">
    <location>
        <begin position="483"/>
        <end position="532"/>
    </location>
</feature>
<feature type="region of interest" description="Disordered" evidence="1">
    <location>
        <begin position="573"/>
        <end position="613"/>
    </location>
</feature>
<sequence>MHRNRIRVRPAGSSNGSHGTRSLPDIDFVGADASFGDRRAAAPRSGDSVLTACGSNAWNARSSSSPYDANSSGEGWRYARRIANLAYDTVSGVLDVLRARAHGEASGSKDKCPPVQKVSSLTAPPDQVHIPAANPVQTYSVARQPCDEAHVADTVELRQSRRSAFQHQLPTPQAPASEPAPQTRDAPLVLPAVREAPQCQITVNQYFAAPERSIYPMVFANSDHDSMFRSSPAYPPRVSLLTACPSLQDHAKRPRLTGSPAASAESRARKAPKKNAFADASQTSSRNAPSAIPVGSQDNSLKVPIASLATARMLGKTNAAKEDEDPAPAMSAVSLADMPMTQTSLFSGAPTALTAAAAPKVFVFGSTPASATPKQSVTAAPAFGAAKTSSFVKPGPPAVVPDDSGFAPGADSDDDKGAKPSSESAVPTKATFSFSPIGAKPAFGGTSSLVTGAPANPFSFSAKSAEATPATAAPAFGAAKTSSFVKPGPPAVVPDDSGFAPGADSDDDKGAKPSSESAVPTKATFSFSPIGAKPAFGGTSSLVTGAPANPFSFSAKSAEATPATAAPAFGAAKTSSFVKPGPPAVVPDDSGFAPGADSDDDKGCAKESKADSAWAGCGSGAFSFRLNEGRAKPPSGSDLTFGGSSPFGASAGASGTAAKPFSFLNPASSGPLGAPSAPGFSFATPKQ</sequence>
<feature type="compositionally biased region" description="Basic and acidic residues" evidence="1">
    <location>
        <begin position="103"/>
        <end position="112"/>
    </location>
</feature>
<proteinExistence type="predicted"/>
<dbReference type="Proteomes" id="UP000674179">
    <property type="component" value="Chromosome 29"/>
</dbReference>